<reference evidence="2" key="2">
    <citation type="journal article" date="2014" name="Nat. Commun.">
        <title>The emerging biofuel crop Camelina sativa retains a highly undifferentiated hexaploid genome structure.</title>
        <authorList>
            <person name="Kagale S."/>
            <person name="Koh C."/>
            <person name="Nixon J."/>
            <person name="Bollina V."/>
            <person name="Clarke W.E."/>
            <person name="Tuteja R."/>
            <person name="Spillane C."/>
            <person name="Robinson S.J."/>
            <person name="Links M.G."/>
            <person name="Clarke C."/>
            <person name="Higgins E.E."/>
            <person name="Huebert T."/>
            <person name="Sharpe A.G."/>
            <person name="Parkin I.A."/>
        </authorList>
    </citation>
    <scope>NUCLEOTIDE SEQUENCE [LARGE SCALE GENOMIC DNA]</scope>
    <source>
        <strain evidence="2">r\DH55</strain>
    </source>
</reference>
<organism evidence="2 3">
    <name type="scientific">Camelina sativa</name>
    <name type="common">False flax</name>
    <name type="synonym">Myagrum sativum</name>
    <dbReference type="NCBI Taxonomy" id="90675"/>
    <lineage>
        <taxon>Eukaryota</taxon>
        <taxon>Viridiplantae</taxon>
        <taxon>Streptophyta</taxon>
        <taxon>Embryophyta</taxon>
        <taxon>Tracheophyta</taxon>
        <taxon>Spermatophyta</taxon>
        <taxon>Magnoliopsida</taxon>
        <taxon>eudicotyledons</taxon>
        <taxon>Gunneridae</taxon>
        <taxon>Pentapetalae</taxon>
        <taxon>rosids</taxon>
        <taxon>malvids</taxon>
        <taxon>Brassicales</taxon>
        <taxon>Brassicaceae</taxon>
        <taxon>Camelineae</taxon>
        <taxon>Camelina</taxon>
    </lineage>
</organism>
<reference evidence="3 4" key="3">
    <citation type="submission" date="2025-05" db="UniProtKB">
        <authorList>
            <consortium name="RefSeq"/>
        </authorList>
    </citation>
    <scope>IDENTIFICATION</scope>
    <source>
        <tissue evidence="3 4">Leaf</tissue>
    </source>
</reference>
<evidence type="ECO:0000256" key="1">
    <source>
        <dbReference type="SAM" id="MobiDB-lite"/>
    </source>
</evidence>
<evidence type="ECO:0000313" key="4">
    <source>
        <dbReference type="RefSeq" id="XP_019100509.1"/>
    </source>
</evidence>
<evidence type="ECO:0000313" key="2">
    <source>
        <dbReference type="Proteomes" id="UP000694864"/>
    </source>
</evidence>
<dbReference type="Proteomes" id="UP000694864">
    <property type="component" value="Chromosome 1"/>
</dbReference>
<gene>
    <name evidence="3 4" type="primary">LOC104736152</name>
</gene>
<feature type="region of interest" description="Disordered" evidence="1">
    <location>
        <begin position="191"/>
        <end position="249"/>
    </location>
</feature>
<feature type="region of interest" description="Disordered" evidence="1">
    <location>
        <begin position="425"/>
        <end position="487"/>
    </location>
</feature>
<feature type="compositionally biased region" description="Polar residues" evidence="1">
    <location>
        <begin position="461"/>
        <end position="487"/>
    </location>
</feature>
<feature type="region of interest" description="Disordered" evidence="1">
    <location>
        <begin position="313"/>
        <end position="332"/>
    </location>
</feature>
<feature type="compositionally biased region" description="Low complexity" evidence="1">
    <location>
        <begin position="315"/>
        <end position="332"/>
    </location>
</feature>
<dbReference type="GeneID" id="104736152"/>
<evidence type="ECO:0000313" key="3">
    <source>
        <dbReference type="RefSeq" id="XP_010454422.1"/>
    </source>
</evidence>
<dbReference type="RefSeq" id="XP_019100509.1">
    <property type="nucleotide sequence ID" value="XM_019244964.1"/>
</dbReference>
<feature type="region of interest" description="Disordered" evidence="1">
    <location>
        <begin position="345"/>
        <end position="366"/>
    </location>
</feature>
<feature type="compositionally biased region" description="Low complexity" evidence="1">
    <location>
        <begin position="432"/>
        <end position="452"/>
    </location>
</feature>
<accession>A0ABM0VD67</accession>
<name>A0ABM0VD67_CAMSA</name>
<protein>
    <submittedName>
        <fullName evidence="3 4">Uncharacterized protein LOC104736152 isoform X1</fullName>
    </submittedName>
</protein>
<feature type="compositionally biased region" description="Polar residues" evidence="1">
    <location>
        <begin position="525"/>
        <end position="538"/>
    </location>
</feature>
<keyword evidence="2" id="KW-1185">Reference proteome</keyword>
<feature type="region of interest" description="Disordered" evidence="1">
    <location>
        <begin position="522"/>
        <end position="557"/>
    </location>
</feature>
<proteinExistence type="predicted"/>
<feature type="compositionally biased region" description="Polar residues" evidence="1">
    <location>
        <begin position="227"/>
        <end position="249"/>
    </location>
</feature>
<reference evidence="2" key="1">
    <citation type="journal article" date="1997" name="Nucleic Acids Res.">
        <title>tRNAscan-SE: a program for improved detection of transfer RNA genes in genomic sequence.</title>
        <authorList>
            <person name="Lowe T.M."/>
            <person name="Eddy S.R."/>
        </authorList>
    </citation>
    <scope>NUCLEOTIDE SEQUENCE [LARGE SCALE GENOMIC DNA]</scope>
    <source>
        <strain evidence="2">r\DH55</strain>
    </source>
</reference>
<dbReference type="RefSeq" id="XP_010454422.1">
    <property type="nucleotide sequence ID" value="XM_010456120.2"/>
</dbReference>
<sequence>MAMNCESCGNTRALVYCWDCGQPRICVPTFQHFGDHIRTHMHSPVCDLCSVKPALVRCFNGGGLYFCQNCFVGQAQECVVRKDHLAVVPFSGHIYCSAAPTQQLTVAAPTQQLPLLATAQTASGSVLQTSQYLPQSALSEILDNVPPFSTSHQLCSTSSMASTSGVRVVEDQTQQSTLGFGLSQNRLSFPSTSGFRPTGLQASGSQLQSSTSSMASTSVGVIRDHPQQSTLGFGLSQNRPSFPSTSGFRPTVSSSYQLASQTGLQGSGWQLQSLTSSIPSASVGVIRDHPQQSTLGFGLSQNRLSFPSTSGFRPTGLQASGSQLQSSTSSMASTSVGVIRDHPQQSTLGFGLSQNRPSFPSTSGFRPTVSSSYQLASQTGLQGSGWQLQSLTSSIPSASVGVIRDHPQQSTLGFGLSQNRLSFPSTSGFRPTGLQASGSQLQSSTSSMASTSVGVIRDHPQQSTLGFGLSQNRPSFPSTSGFRPTVSSSYQLASQTGLQGSGWQLQSLTSSIPSASVGVIRDHPQQSSQDPIADQSASPPRELGLFPLKPSKRQRRE</sequence>
<feature type="compositionally biased region" description="Low complexity" evidence="1">
    <location>
        <begin position="198"/>
        <end position="218"/>
    </location>
</feature>